<dbReference type="EMBL" id="NCVQ01000002">
    <property type="protein sequence ID" value="PWZ43427.1"/>
    <property type="molecule type" value="Genomic_DNA"/>
</dbReference>
<evidence type="ECO:0000256" key="4">
    <source>
        <dbReference type="ARBA" id="ARBA00023295"/>
    </source>
</evidence>
<dbReference type="PANTHER" id="PTHR31062">
    <property type="entry name" value="XYLOGLUCAN ENDOTRANSGLUCOSYLASE/HYDROLASE PROTEIN 8-RELATED"/>
    <property type="match status" value="1"/>
</dbReference>
<dbReference type="GO" id="GO:0042546">
    <property type="term" value="P:cell wall biogenesis"/>
    <property type="evidence" value="ECO:0007669"/>
    <property type="project" value="InterPro"/>
</dbReference>
<dbReference type="GO" id="GO:0048046">
    <property type="term" value="C:apoplast"/>
    <property type="evidence" value="ECO:0007669"/>
    <property type="project" value="UniProtKB-SubCell"/>
</dbReference>
<comment type="subcellular location">
    <subcellularLocation>
        <location evidence="7">Secreted</location>
        <location evidence="7">Cell wall</location>
    </subcellularLocation>
    <subcellularLocation>
        <location evidence="7">Secreted</location>
        <location evidence="7">Extracellular space</location>
        <location evidence="7">Apoplast</location>
    </subcellularLocation>
</comment>
<evidence type="ECO:0000256" key="6">
    <source>
        <dbReference type="PIRSR" id="PIRSR005604-2"/>
    </source>
</evidence>
<accession>A0A3L6G4F1</accession>
<feature type="glycosylation site" description="N-linked (GlcNAc...) asparagine" evidence="6">
    <location>
        <position position="115"/>
    </location>
</feature>
<comment type="similarity">
    <text evidence="7">Belongs to the glycosyl hydrolase 16 family.</text>
</comment>
<dbReference type="PROSITE" id="PS51762">
    <property type="entry name" value="GH16_2"/>
    <property type="match status" value="1"/>
</dbReference>
<dbReference type="InterPro" id="IPR016455">
    <property type="entry name" value="XTH"/>
</dbReference>
<dbReference type="GlyCosmos" id="A0A3L6G4F1">
    <property type="glycosylation" value="1 site, No reported glycans"/>
</dbReference>
<dbReference type="Pfam" id="PF00722">
    <property type="entry name" value="Glyco_hydro_16"/>
    <property type="match status" value="1"/>
</dbReference>
<evidence type="ECO:0000256" key="3">
    <source>
        <dbReference type="ARBA" id="ARBA00023157"/>
    </source>
</evidence>
<dbReference type="GO" id="GO:0004553">
    <property type="term" value="F:hydrolase activity, hydrolyzing O-glycosyl compounds"/>
    <property type="evidence" value="ECO:0007669"/>
    <property type="project" value="InterPro"/>
</dbReference>
<evidence type="ECO:0000313" key="10">
    <source>
        <dbReference type="Proteomes" id="UP000251960"/>
    </source>
</evidence>
<dbReference type="Gene3D" id="2.60.120.200">
    <property type="match status" value="1"/>
</dbReference>
<feature type="domain" description="GH16" evidence="8">
    <location>
        <begin position="25"/>
        <end position="219"/>
    </location>
</feature>
<protein>
    <recommendedName>
        <fullName evidence="7">Xyloglucan endotransglucosylase/hydrolase</fullName>
        <ecNumber evidence="7">2.4.1.207</ecNumber>
    </recommendedName>
</protein>
<dbReference type="InterPro" id="IPR010713">
    <property type="entry name" value="XET_C"/>
</dbReference>
<comment type="function">
    <text evidence="7">Catalyzes xyloglucan endohydrolysis (XEH) and/or endotransglycosylation (XET). Cleaves and religates xyloglucan polymers, an essential constituent of the primary cell wall, and thereby participates in cell wall construction of growing tissues.</text>
</comment>
<feature type="chain" id="PRO_5017854891" description="Xyloglucan endotransglucosylase/hydrolase" evidence="7">
    <location>
        <begin position="30"/>
        <end position="290"/>
    </location>
</feature>
<evidence type="ECO:0000256" key="5">
    <source>
        <dbReference type="PIRSR" id="PIRSR005604-1"/>
    </source>
</evidence>
<evidence type="ECO:0000259" key="8">
    <source>
        <dbReference type="PROSITE" id="PS51762"/>
    </source>
</evidence>
<evidence type="ECO:0000256" key="1">
    <source>
        <dbReference type="ARBA" id="ARBA00022679"/>
    </source>
</evidence>
<name>A0A3L6G4F1_MAIZE</name>
<comment type="caution">
    <text evidence="9">The sequence shown here is derived from an EMBL/GenBank/DDBJ whole genome shotgun (WGS) entry which is preliminary data.</text>
</comment>
<keyword evidence="4 7" id="KW-0326">Glycosidase</keyword>
<keyword evidence="2 7" id="KW-0378">Hydrolase</keyword>
<organism evidence="9 10">
    <name type="scientific">Zea mays</name>
    <name type="common">Maize</name>
    <dbReference type="NCBI Taxonomy" id="4577"/>
    <lineage>
        <taxon>Eukaryota</taxon>
        <taxon>Viridiplantae</taxon>
        <taxon>Streptophyta</taxon>
        <taxon>Embryophyta</taxon>
        <taxon>Tracheophyta</taxon>
        <taxon>Spermatophyta</taxon>
        <taxon>Magnoliopsida</taxon>
        <taxon>Liliopsida</taxon>
        <taxon>Poales</taxon>
        <taxon>Poaceae</taxon>
        <taxon>PACMAD clade</taxon>
        <taxon>Panicoideae</taxon>
        <taxon>Andropogonodae</taxon>
        <taxon>Andropogoneae</taxon>
        <taxon>Tripsacinae</taxon>
        <taxon>Zea</taxon>
    </lineage>
</organism>
<feature type="active site" description="Proton donor" evidence="5">
    <location>
        <position position="111"/>
    </location>
</feature>
<keyword evidence="7" id="KW-0732">Signal</keyword>
<dbReference type="InterPro" id="IPR044791">
    <property type="entry name" value="Beta-glucanase/XTH"/>
</dbReference>
<dbReference type="SUPFAM" id="SSF49899">
    <property type="entry name" value="Concanavalin A-like lectins/glucanases"/>
    <property type="match status" value="1"/>
</dbReference>
<feature type="signal peptide" evidence="7">
    <location>
        <begin position="1"/>
        <end position="29"/>
    </location>
</feature>
<reference evidence="9 10" key="1">
    <citation type="journal article" date="2018" name="Nat. Genet.">
        <title>Extensive intraspecific gene order and gene structural variations between Mo17 and other maize genomes.</title>
        <authorList>
            <person name="Sun S."/>
            <person name="Zhou Y."/>
            <person name="Chen J."/>
            <person name="Shi J."/>
            <person name="Zhao H."/>
            <person name="Zhao H."/>
            <person name="Song W."/>
            <person name="Zhang M."/>
            <person name="Cui Y."/>
            <person name="Dong X."/>
            <person name="Liu H."/>
            <person name="Ma X."/>
            <person name="Jiao Y."/>
            <person name="Wang B."/>
            <person name="Wei X."/>
            <person name="Stein J.C."/>
            <person name="Glaubitz J.C."/>
            <person name="Lu F."/>
            <person name="Yu G."/>
            <person name="Liang C."/>
            <person name="Fengler K."/>
            <person name="Li B."/>
            <person name="Rafalski A."/>
            <person name="Schnable P.S."/>
            <person name="Ware D.H."/>
            <person name="Buckler E.S."/>
            <person name="Lai J."/>
        </authorList>
    </citation>
    <scope>NUCLEOTIDE SEQUENCE [LARGE SCALE GENOMIC DNA]</scope>
    <source>
        <strain evidence="10">cv. Missouri 17</strain>
        <tissue evidence="9">Seedling</tissue>
    </source>
</reference>
<dbReference type="InterPro" id="IPR013320">
    <property type="entry name" value="ConA-like_dom_sf"/>
</dbReference>
<dbReference type="Proteomes" id="UP000251960">
    <property type="component" value="Chromosome 10"/>
</dbReference>
<dbReference type="GO" id="GO:0016762">
    <property type="term" value="F:xyloglucan:xyloglucosyl transferase activity"/>
    <property type="evidence" value="ECO:0007669"/>
    <property type="project" value="UniProtKB-EC"/>
</dbReference>
<keyword evidence="7" id="KW-0134">Cell wall</keyword>
<dbReference type="AlphaFoldDB" id="A0A3L6G4F1"/>
<dbReference type="Pfam" id="PF06955">
    <property type="entry name" value="XET_C"/>
    <property type="match status" value="1"/>
</dbReference>
<evidence type="ECO:0000256" key="7">
    <source>
        <dbReference type="RuleBase" id="RU361120"/>
    </source>
</evidence>
<evidence type="ECO:0000256" key="2">
    <source>
        <dbReference type="ARBA" id="ARBA00022801"/>
    </source>
</evidence>
<gene>
    <name evidence="9" type="primary">XTH8_1</name>
    <name evidence="9" type="ORF">Zm00014a_021187</name>
</gene>
<keyword evidence="7" id="KW-0964">Secreted</keyword>
<keyword evidence="7" id="KW-0052">Apoplast</keyword>
<sequence length="290" mass="32569">MMRPTSTLAMVVPSLAVAILCILVRSASAEFWLDEFTTDGDVRRDYDRSGRQVASLVLDQRSGAGFNSTRKYLFGEFSVEMKLVGGNSAGTVTSFYLTSGEGDEHDEIDMEFMGNSSGSPTVLNTNVWANGDGKKEHQFYLWFDPAADFHKYKIVWNDKNIIFQVDDVTVRVFKRYDDLPYPDAKPMAVHATLWDGSYWATRKGEVKIDWSSAPFVVSYRDYTANACAVDGRNGGGSSSCPAGANEWMDRQSDDTDRLTVAWARRNCLQYNYCDDGWRFLQGFPGECARN</sequence>
<dbReference type="GO" id="GO:0071555">
    <property type="term" value="P:cell wall organization"/>
    <property type="evidence" value="ECO:0007669"/>
    <property type="project" value="UniProtKB-KW"/>
</dbReference>
<dbReference type="PIRSF" id="PIRSF005604">
    <property type="entry name" value="XET"/>
    <property type="match status" value="1"/>
</dbReference>
<dbReference type="ExpressionAtlas" id="A0A3L6G4F1">
    <property type="expression patterns" value="baseline and differential"/>
</dbReference>
<keyword evidence="7" id="KW-0961">Cell wall biogenesis/degradation</keyword>
<keyword evidence="3" id="KW-1015">Disulfide bond</keyword>
<proteinExistence type="inferred from homology"/>
<dbReference type="EC" id="2.4.1.207" evidence="7"/>
<comment type="PTM">
    <text evidence="7">Contains at least one intrachain disulfide bond essential for its enzymatic activity.</text>
</comment>
<evidence type="ECO:0000313" key="9">
    <source>
        <dbReference type="EMBL" id="PWZ43427.1"/>
    </source>
</evidence>
<feature type="active site" description="Nucleophile" evidence="5">
    <location>
        <position position="107"/>
    </location>
</feature>
<dbReference type="GO" id="GO:0010411">
    <property type="term" value="P:xyloglucan metabolic process"/>
    <property type="evidence" value="ECO:0007669"/>
    <property type="project" value="InterPro"/>
</dbReference>
<dbReference type="InterPro" id="IPR000757">
    <property type="entry name" value="Beta-glucanase-like"/>
</dbReference>
<keyword evidence="1 7" id="KW-0808">Transferase</keyword>